<protein>
    <submittedName>
        <fullName evidence="1">Uncharacterized protein</fullName>
    </submittedName>
</protein>
<dbReference type="AlphaFoldDB" id="A0A225X262"/>
<organism evidence="1 2">
    <name type="scientific">Phytophthora megakarya</name>
    <dbReference type="NCBI Taxonomy" id="4795"/>
    <lineage>
        <taxon>Eukaryota</taxon>
        <taxon>Sar</taxon>
        <taxon>Stramenopiles</taxon>
        <taxon>Oomycota</taxon>
        <taxon>Peronosporomycetes</taxon>
        <taxon>Peronosporales</taxon>
        <taxon>Peronosporaceae</taxon>
        <taxon>Phytophthora</taxon>
    </lineage>
</organism>
<reference evidence="2" key="1">
    <citation type="submission" date="2017-03" db="EMBL/GenBank/DDBJ databases">
        <title>Phytopthora megakarya and P. palmivora, two closely related causual agents of cacao black pod achieved similar genome size and gene model numbers by different mechanisms.</title>
        <authorList>
            <person name="Ali S."/>
            <person name="Shao J."/>
            <person name="Larry D.J."/>
            <person name="Kronmiller B."/>
            <person name="Shen D."/>
            <person name="Strem M.D."/>
            <person name="Melnick R.L."/>
            <person name="Guiltinan M.J."/>
            <person name="Tyler B.M."/>
            <person name="Meinhardt L.W."/>
            <person name="Bailey B.A."/>
        </authorList>
    </citation>
    <scope>NUCLEOTIDE SEQUENCE [LARGE SCALE GENOMIC DNA]</scope>
    <source>
        <strain evidence="2">zdho120</strain>
    </source>
</reference>
<evidence type="ECO:0000313" key="1">
    <source>
        <dbReference type="EMBL" id="OWZ24214.1"/>
    </source>
</evidence>
<dbReference type="OrthoDB" id="126986at2759"/>
<dbReference type="Proteomes" id="UP000198211">
    <property type="component" value="Unassembled WGS sequence"/>
</dbReference>
<gene>
    <name evidence="1" type="ORF">PHMEG_000789</name>
</gene>
<accession>A0A225X262</accession>
<comment type="caution">
    <text evidence="1">The sequence shown here is derived from an EMBL/GenBank/DDBJ whole genome shotgun (WGS) entry which is preliminary data.</text>
</comment>
<evidence type="ECO:0000313" key="2">
    <source>
        <dbReference type="Proteomes" id="UP000198211"/>
    </source>
</evidence>
<keyword evidence="2" id="KW-1185">Reference proteome</keyword>
<dbReference type="EMBL" id="NBNE01000023">
    <property type="protein sequence ID" value="OWZ24214.1"/>
    <property type="molecule type" value="Genomic_DNA"/>
</dbReference>
<name>A0A225X262_9STRA</name>
<sequence>MSRVWMEQLDMRSTRIPMRQIDDEPDIASEAGTCFMDVLRSALYYLDEPSRAMMAMWDGFESTRPSTIRFMVKREDVSGFFKHLQRHSVPLNYDHLLKNIFRGSSTNIPILSAFCGSLAPGVYIVNAGQVALGHGFIAISRGCGKRLLVLDHFDGEQNRPMKVLRLNKQH</sequence>
<proteinExistence type="predicted"/>